<accession>A0A1H1N456</accession>
<evidence type="ECO:0000313" key="1">
    <source>
        <dbReference type="EMBL" id="SDR93668.1"/>
    </source>
</evidence>
<protein>
    <recommendedName>
        <fullName evidence="3">Tetratricopeptide repeat-containing protein</fullName>
    </recommendedName>
</protein>
<keyword evidence="2" id="KW-1185">Reference proteome</keyword>
<name>A0A1H1N456_9GAMM</name>
<dbReference type="OrthoDB" id="7011433at2"/>
<sequence length="122" mass="13957">MRPLIIIFAASLISSCASNTPGKHLDQAYRAYEAGDCSRVILELSQAERTSRSRPYLQPEISLLRGLCLERQGLYLDAIQIYRHLVRYRPTSEYAYRAGARLETLRLLGHHDPEDSLAPERR</sequence>
<proteinExistence type="predicted"/>
<dbReference type="Gene3D" id="1.25.40.10">
    <property type="entry name" value="Tetratricopeptide repeat domain"/>
    <property type="match status" value="1"/>
</dbReference>
<reference evidence="2" key="1">
    <citation type="submission" date="2016-10" db="EMBL/GenBank/DDBJ databases">
        <authorList>
            <person name="Varghese N."/>
            <person name="Submissions S."/>
        </authorList>
    </citation>
    <scope>NUCLEOTIDE SEQUENCE [LARGE SCALE GENOMIC DNA]</scope>
    <source>
        <strain evidence="2">NRRL B-51270</strain>
    </source>
</reference>
<dbReference type="STRING" id="487184.SAMN05216421_0601"/>
<evidence type="ECO:0000313" key="2">
    <source>
        <dbReference type="Proteomes" id="UP000243207"/>
    </source>
</evidence>
<dbReference type="Proteomes" id="UP000243207">
    <property type="component" value="Chromosome I"/>
</dbReference>
<dbReference type="RefSeq" id="WP_093391752.1">
    <property type="nucleotide sequence ID" value="NZ_LT629736.1"/>
</dbReference>
<organism evidence="1 2">
    <name type="scientific">Halopseudomonas xinjiangensis</name>
    <dbReference type="NCBI Taxonomy" id="487184"/>
    <lineage>
        <taxon>Bacteria</taxon>
        <taxon>Pseudomonadati</taxon>
        <taxon>Pseudomonadota</taxon>
        <taxon>Gammaproteobacteria</taxon>
        <taxon>Pseudomonadales</taxon>
        <taxon>Pseudomonadaceae</taxon>
        <taxon>Halopseudomonas</taxon>
    </lineage>
</organism>
<dbReference type="PROSITE" id="PS51257">
    <property type="entry name" value="PROKAR_LIPOPROTEIN"/>
    <property type="match status" value="1"/>
</dbReference>
<gene>
    <name evidence="1" type="ORF">SAMN05216421_0601</name>
</gene>
<dbReference type="InterPro" id="IPR011990">
    <property type="entry name" value="TPR-like_helical_dom_sf"/>
</dbReference>
<dbReference type="SUPFAM" id="SSF48452">
    <property type="entry name" value="TPR-like"/>
    <property type="match status" value="1"/>
</dbReference>
<dbReference type="EMBL" id="LT629736">
    <property type="protein sequence ID" value="SDR93668.1"/>
    <property type="molecule type" value="Genomic_DNA"/>
</dbReference>
<dbReference type="AlphaFoldDB" id="A0A1H1N456"/>
<evidence type="ECO:0008006" key="3">
    <source>
        <dbReference type="Google" id="ProtNLM"/>
    </source>
</evidence>